<evidence type="ECO:0000313" key="2">
    <source>
        <dbReference type="EMBL" id="CAF1556588.1"/>
    </source>
</evidence>
<evidence type="ECO:0000313" key="1">
    <source>
        <dbReference type="EMBL" id="CAF1277202.1"/>
    </source>
</evidence>
<accession>A0A815XEG8</accession>
<keyword evidence="3" id="KW-1185">Reference proteome</keyword>
<dbReference type="AlphaFoldDB" id="A0A815XEG8"/>
<dbReference type="Proteomes" id="UP000663854">
    <property type="component" value="Unassembled WGS sequence"/>
</dbReference>
<sequence>MSNELLFLSSTMSNKHEQLHTIELNNNYLENFQPFNITINSSSNIITNLNTYVTGHPFLKKIFNIITKKKNLFITSSCITSTPKNSPYQNKLLHPHLTSTPHHNKHQSKNIIQLKRLVYNNNNDKFSNRQRRSTKRSILPCYCPLNPIDENPQWI</sequence>
<dbReference type="Proteomes" id="UP000663870">
    <property type="component" value="Unassembled WGS sequence"/>
</dbReference>
<proteinExistence type="predicted"/>
<comment type="caution">
    <text evidence="2">The sequence shown here is derived from an EMBL/GenBank/DDBJ whole genome shotgun (WGS) entry which is preliminary data.</text>
</comment>
<protein>
    <submittedName>
        <fullName evidence="2">Uncharacterized protein</fullName>
    </submittedName>
</protein>
<evidence type="ECO:0000313" key="3">
    <source>
        <dbReference type="Proteomes" id="UP000663870"/>
    </source>
</evidence>
<gene>
    <name evidence="2" type="ORF">JXQ802_LOCUS44031</name>
    <name evidence="1" type="ORF">PYM288_LOCUS28695</name>
</gene>
<organism evidence="2 3">
    <name type="scientific">Rotaria sordida</name>
    <dbReference type="NCBI Taxonomy" id="392033"/>
    <lineage>
        <taxon>Eukaryota</taxon>
        <taxon>Metazoa</taxon>
        <taxon>Spiralia</taxon>
        <taxon>Gnathifera</taxon>
        <taxon>Rotifera</taxon>
        <taxon>Eurotatoria</taxon>
        <taxon>Bdelloidea</taxon>
        <taxon>Philodinida</taxon>
        <taxon>Philodinidae</taxon>
        <taxon>Rotaria</taxon>
    </lineage>
</organism>
<reference evidence="2" key="1">
    <citation type="submission" date="2021-02" db="EMBL/GenBank/DDBJ databases">
        <authorList>
            <person name="Nowell W R."/>
        </authorList>
    </citation>
    <scope>NUCLEOTIDE SEQUENCE</scope>
</reference>
<dbReference type="EMBL" id="CAJNOL010003298">
    <property type="protein sequence ID" value="CAF1556588.1"/>
    <property type="molecule type" value="Genomic_DNA"/>
</dbReference>
<name>A0A815XEG8_9BILA</name>
<dbReference type="EMBL" id="CAJNOH010002168">
    <property type="protein sequence ID" value="CAF1277202.1"/>
    <property type="molecule type" value="Genomic_DNA"/>
</dbReference>